<dbReference type="InterPro" id="IPR020846">
    <property type="entry name" value="MFS_dom"/>
</dbReference>
<dbReference type="PANTHER" id="PTHR48021:SF33">
    <property type="entry name" value="AT22075P-RELATED"/>
    <property type="match status" value="1"/>
</dbReference>
<dbReference type="PROSITE" id="PS00217">
    <property type="entry name" value="SUGAR_TRANSPORT_2"/>
    <property type="match status" value="1"/>
</dbReference>
<feature type="transmembrane region" description="Helical" evidence="8">
    <location>
        <begin position="412"/>
        <end position="432"/>
    </location>
</feature>
<evidence type="ECO:0000256" key="1">
    <source>
        <dbReference type="ARBA" id="ARBA00004651"/>
    </source>
</evidence>
<evidence type="ECO:0000259" key="9">
    <source>
        <dbReference type="PROSITE" id="PS50850"/>
    </source>
</evidence>
<dbReference type="PRINTS" id="PR00171">
    <property type="entry name" value="SUGRTRNSPORT"/>
</dbReference>
<evidence type="ECO:0000256" key="6">
    <source>
        <dbReference type="ARBA" id="ARBA00022989"/>
    </source>
</evidence>
<proteinExistence type="predicted"/>
<keyword evidence="6 8" id="KW-1133">Transmembrane helix</keyword>
<dbReference type="SUPFAM" id="SSF103473">
    <property type="entry name" value="MFS general substrate transporter"/>
    <property type="match status" value="1"/>
</dbReference>
<name>A0A7R9ERR5_9NEOP</name>
<feature type="domain" description="Major facilitator superfamily (MFS) profile" evidence="9">
    <location>
        <begin position="34"/>
        <end position="514"/>
    </location>
</feature>
<dbReference type="AlphaFoldDB" id="A0A7R9ERR5"/>
<feature type="transmembrane region" description="Helical" evidence="8">
    <location>
        <begin position="35"/>
        <end position="54"/>
    </location>
</feature>
<dbReference type="PROSITE" id="PS50850">
    <property type="entry name" value="MFS"/>
    <property type="match status" value="1"/>
</dbReference>
<dbReference type="Gene3D" id="1.20.1250.20">
    <property type="entry name" value="MFS general substrate transporter like domains"/>
    <property type="match status" value="1"/>
</dbReference>
<evidence type="ECO:0000256" key="5">
    <source>
        <dbReference type="ARBA" id="ARBA00022692"/>
    </source>
</evidence>
<dbReference type="PANTHER" id="PTHR48021">
    <property type="match status" value="1"/>
</dbReference>
<evidence type="ECO:0000256" key="4">
    <source>
        <dbReference type="ARBA" id="ARBA00022597"/>
    </source>
</evidence>
<keyword evidence="2" id="KW-0813">Transport</keyword>
<feature type="transmembrane region" description="Helical" evidence="8">
    <location>
        <begin position="108"/>
        <end position="126"/>
    </location>
</feature>
<feature type="transmembrane region" description="Helical" evidence="8">
    <location>
        <begin position="376"/>
        <end position="400"/>
    </location>
</feature>
<reference evidence="10" key="1">
    <citation type="submission" date="2020-11" db="EMBL/GenBank/DDBJ databases">
        <authorList>
            <person name="Tran Van P."/>
        </authorList>
    </citation>
    <scope>NUCLEOTIDE SEQUENCE</scope>
</reference>
<evidence type="ECO:0000256" key="8">
    <source>
        <dbReference type="SAM" id="Phobius"/>
    </source>
</evidence>
<protein>
    <recommendedName>
        <fullName evidence="9">Major facilitator superfamily (MFS) profile domain-containing protein</fullName>
    </recommendedName>
</protein>
<dbReference type="FunFam" id="1.20.1250.20:FF:000218">
    <property type="entry name" value="facilitated trehalose transporter Tret1"/>
    <property type="match status" value="1"/>
</dbReference>
<dbReference type="InterPro" id="IPR050549">
    <property type="entry name" value="MFS_Trehalose_Transporter"/>
</dbReference>
<feature type="transmembrane region" description="Helical" evidence="8">
    <location>
        <begin position="189"/>
        <end position="212"/>
    </location>
</feature>
<evidence type="ECO:0000256" key="3">
    <source>
        <dbReference type="ARBA" id="ARBA00022475"/>
    </source>
</evidence>
<accession>A0A7R9ERR5</accession>
<feature type="transmembrane region" description="Helical" evidence="8">
    <location>
        <begin position="279"/>
        <end position="302"/>
    </location>
</feature>
<organism evidence="10">
    <name type="scientific">Timema bartmani</name>
    <dbReference type="NCBI Taxonomy" id="61472"/>
    <lineage>
        <taxon>Eukaryota</taxon>
        <taxon>Metazoa</taxon>
        <taxon>Ecdysozoa</taxon>
        <taxon>Arthropoda</taxon>
        <taxon>Hexapoda</taxon>
        <taxon>Insecta</taxon>
        <taxon>Pterygota</taxon>
        <taxon>Neoptera</taxon>
        <taxon>Polyneoptera</taxon>
        <taxon>Phasmatodea</taxon>
        <taxon>Timematodea</taxon>
        <taxon>Timematoidea</taxon>
        <taxon>Timematidae</taxon>
        <taxon>Timema</taxon>
    </lineage>
</organism>
<feature type="transmembrane region" description="Helical" evidence="8">
    <location>
        <begin position="163"/>
        <end position="183"/>
    </location>
</feature>
<dbReference type="InterPro" id="IPR036259">
    <property type="entry name" value="MFS_trans_sf"/>
</dbReference>
<feature type="transmembrane region" description="Helical" evidence="8">
    <location>
        <begin position="81"/>
        <end position="101"/>
    </location>
</feature>
<dbReference type="PROSITE" id="PS00216">
    <property type="entry name" value="SUGAR_TRANSPORT_1"/>
    <property type="match status" value="1"/>
</dbReference>
<dbReference type="InterPro" id="IPR003663">
    <property type="entry name" value="Sugar/inositol_transpt"/>
</dbReference>
<evidence type="ECO:0000256" key="7">
    <source>
        <dbReference type="ARBA" id="ARBA00023136"/>
    </source>
</evidence>
<dbReference type="GO" id="GO:0005886">
    <property type="term" value="C:plasma membrane"/>
    <property type="evidence" value="ECO:0007669"/>
    <property type="project" value="UniProtKB-SubCell"/>
</dbReference>
<dbReference type="InterPro" id="IPR005828">
    <property type="entry name" value="MFS_sugar_transport-like"/>
</dbReference>
<feature type="transmembrane region" description="Helical" evidence="8">
    <location>
        <begin position="314"/>
        <end position="336"/>
    </location>
</feature>
<keyword evidence="3" id="KW-1003">Cell membrane</keyword>
<feature type="transmembrane region" description="Helical" evidence="8">
    <location>
        <begin position="343"/>
        <end position="364"/>
    </location>
</feature>
<keyword evidence="4" id="KW-0762">Sugar transport</keyword>
<dbReference type="GO" id="GO:0022857">
    <property type="term" value="F:transmembrane transporter activity"/>
    <property type="evidence" value="ECO:0007669"/>
    <property type="project" value="InterPro"/>
</dbReference>
<dbReference type="Pfam" id="PF00083">
    <property type="entry name" value="Sugar_tr"/>
    <property type="match status" value="1"/>
</dbReference>
<keyword evidence="5 8" id="KW-0812">Transmembrane</keyword>
<sequence length="514" mass="56208">MSCEFKTNADELQGLDSKENIKEDEARSGSKFKQYLAAIICSILPFAQGTVVGWPSTTLPLLQSEDNPIGSTPMTEEDASWIGSLICIGAILSVPVFSYLVNNQSRKMAGYIAAMPLIPSWLLVIFANSKNMLNSARFIAGLSCGGGTVVIPLFVAEISEDSVRGALSTLTVLFFNGGILFAYCAGSYFRFHSLACICLTLVILFIVCFYFVPESPVFLMSRNRRNEAARSLRWLRGDDQGAISTEIAKLRRISQENRERMEAMGLKEALLSRATIKGLTIGLGLCLNQQLSGLYAVLVYTVNIFQESGSSVSPYVATILVGILQIFGSYIASLLVDRAGRRVLLVFSNLCMTTCLGCLGSYFYLKQSTDVSAYGWVPVVSLSTFIVAVSVGPGALFFLIVSEVFSERVRNIATTLCVCSLWLLMFLVGKFFSGAGRLQVEKPKPAAFITGKIMNGREVSPGYQRHYTDSKLSTDFSRDDNGWEEGVVKGNSIHIEVTTCADMSHVSYFVIRGT</sequence>
<keyword evidence="7 8" id="KW-0472">Membrane</keyword>
<comment type="subcellular location">
    <subcellularLocation>
        <location evidence="1">Cell membrane</location>
        <topology evidence="1">Multi-pass membrane protein</topology>
    </subcellularLocation>
</comment>
<evidence type="ECO:0000313" key="10">
    <source>
        <dbReference type="EMBL" id="CAD7439142.1"/>
    </source>
</evidence>
<feature type="transmembrane region" description="Helical" evidence="8">
    <location>
        <begin position="138"/>
        <end position="156"/>
    </location>
</feature>
<dbReference type="EMBL" id="OD564609">
    <property type="protein sequence ID" value="CAD7439142.1"/>
    <property type="molecule type" value="Genomic_DNA"/>
</dbReference>
<evidence type="ECO:0000256" key="2">
    <source>
        <dbReference type="ARBA" id="ARBA00022448"/>
    </source>
</evidence>
<gene>
    <name evidence="10" type="ORF">TBIB3V08_LOCUS1719</name>
</gene>
<dbReference type="InterPro" id="IPR005829">
    <property type="entry name" value="Sugar_transporter_CS"/>
</dbReference>